<sequence>MLRDGTAISLFYRDMPRLSVDIDFTYLPVEIVMRHLPVSTRRSIASARTFCETSEA</sequence>
<dbReference type="STRING" id="1036779.SAMN04515666_11552"/>
<gene>
    <name evidence="1" type="ORF">SAMN04515666_11552</name>
</gene>
<dbReference type="InterPro" id="IPR014942">
    <property type="entry name" value="AbiEii"/>
</dbReference>
<dbReference type="EMBL" id="FOAN01000015">
    <property type="protein sequence ID" value="SEM60205.1"/>
    <property type="molecule type" value="Genomic_DNA"/>
</dbReference>
<proteinExistence type="predicted"/>
<name>A0A1H7ZPA5_9HYPH</name>
<evidence type="ECO:0000313" key="2">
    <source>
        <dbReference type="Proteomes" id="UP000199664"/>
    </source>
</evidence>
<dbReference type="Proteomes" id="UP000199664">
    <property type="component" value="Unassembled WGS sequence"/>
</dbReference>
<dbReference type="GO" id="GO:0016740">
    <property type="term" value="F:transferase activity"/>
    <property type="evidence" value="ECO:0007669"/>
    <property type="project" value="UniProtKB-KW"/>
</dbReference>
<reference evidence="2" key="1">
    <citation type="submission" date="2016-10" db="EMBL/GenBank/DDBJ databases">
        <authorList>
            <person name="Varghese N."/>
            <person name="Submissions S."/>
        </authorList>
    </citation>
    <scope>NUCLEOTIDE SEQUENCE [LARGE SCALE GENOMIC DNA]</scope>
    <source>
        <strain evidence="2">LMG 26383,CCUG 61248,R- 45681</strain>
    </source>
</reference>
<dbReference type="Gene3D" id="3.10.450.620">
    <property type="entry name" value="JHP933, nucleotidyltransferase-like core domain"/>
    <property type="match status" value="1"/>
</dbReference>
<accession>A0A1H7ZPA5</accession>
<keyword evidence="1" id="KW-0808">Transferase</keyword>
<protein>
    <submittedName>
        <fullName evidence="1">Nucleotidyl transferase AbiEii toxin, Type IV TA system</fullName>
    </submittedName>
</protein>
<dbReference type="Pfam" id="PF08843">
    <property type="entry name" value="AbiEii"/>
    <property type="match status" value="1"/>
</dbReference>
<evidence type="ECO:0000313" key="1">
    <source>
        <dbReference type="EMBL" id="SEM60205.1"/>
    </source>
</evidence>
<organism evidence="1 2">
    <name type="scientific">Bosea lupini</name>
    <dbReference type="NCBI Taxonomy" id="1036779"/>
    <lineage>
        <taxon>Bacteria</taxon>
        <taxon>Pseudomonadati</taxon>
        <taxon>Pseudomonadota</taxon>
        <taxon>Alphaproteobacteria</taxon>
        <taxon>Hyphomicrobiales</taxon>
        <taxon>Boseaceae</taxon>
        <taxon>Bosea</taxon>
    </lineage>
</organism>
<keyword evidence="2" id="KW-1185">Reference proteome</keyword>
<dbReference type="AlphaFoldDB" id="A0A1H7ZPA5"/>